<dbReference type="Pfam" id="PF13649">
    <property type="entry name" value="Methyltransf_25"/>
    <property type="match status" value="1"/>
</dbReference>
<dbReference type="AlphaFoldDB" id="A0A8E2JB05"/>
<evidence type="ECO:0000256" key="1">
    <source>
        <dbReference type="ARBA" id="ARBA00022603"/>
    </source>
</evidence>
<dbReference type="GO" id="GO:0030798">
    <property type="term" value="F:trans-aconitate 2-methyltransferase activity"/>
    <property type="evidence" value="ECO:0007669"/>
    <property type="project" value="InterPro"/>
</dbReference>
<dbReference type="PANTHER" id="PTHR43861">
    <property type="entry name" value="TRANS-ACONITATE 2-METHYLTRANSFERASE-RELATED"/>
    <property type="match status" value="1"/>
</dbReference>
<dbReference type="Proteomes" id="UP000250266">
    <property type="component" value="Unassembled WGS sequence"/>
</dbReference>
<evidence type="ECO:0000313" key="4">
    <source>
        <dbReference type="EMBL" id="OCK75737.1"/>
    </source>
</evidence>
<keyword evidence="2 4" id="KW-0808">Transferase</keyword>
<dbReference type="InterPro" id="IPR029063">
    <property type="entry name" value="SAM-dependent_MTases_sf"/>
</dbReference>
<dbReference type="InterPro" id="IPR041698">
    <property type="entry name" value="Methyltransf_25"/>
</dbReference>
<dbReference type="OrthoDB" id="66144at2759"/>
<dbReference type="EMBL" id="KV745280">
    <property type="protein sequence ID" value="OCK75737.1"/>
    <property type="molecule type" value="Genomic_DNA"/>
</dbReference>
<dbReference type="Gene3D" id="3.40.50.150">
    <property type="entry name" value="Vaccinia Virus protein VP39"/>
    <property type="match status" value="1"/>
</dbReference>
<evidence type="ECO:0000313" key="5">
    <source>
        <dbReference type="Proteomes" id="UP000250266"/>
    </source>
</evidence>
<protein>
    <submittedName>
        <fullName evidence="4">S-adenosyl-L-methionine-dependent methyltransferase</fullName>
    </submittedName>
</protein>
<feature type="domain" description="Methyltransferase" evidence="3">
    <location>
        <begin position="40"/>
        <end position="131"/>
    </location>
</feature>
<keyword evidence="5" id="KW-1185">Reference proteome</keyword>
<evidence type="ECO:0000259" key="3">
    <source>
        <dbReference type="Pfam" id="PF13649"/>
    </source>
</evidence>
<dbReference type="Gene3D" id="1.10.150.290">
    <property type="entry name" value="S-adenosyl-L-methionine-dependent methyltransferases"/>
    <property type="match status" value="1"/>
</dbReference>
<name>A0A8E2JB05_9PEZI</name>
<organism evidence="4 5">
    <name type="scientific">Lepidopterella palustris CBS 459.81</name>
    <dbReference type="NCBI Taxonomy" id="1314670"/>
    <lineage>
        <taxon>Eukaryota</taxon>
        <taxon>Fungi</taxon>
        <taxon>Dikarya</taxon>
        <taxon>Ascomycota</taxon>
        <taxon>Pezizomycotina</taxon>
        <taxon>Dothideomycetes</taxon>
        <taxon>Pleosporomycetidae</taxon>
        <taxon>Mytilinidiales</taxon>
        <taxon>Argynnaceae</taxon>
        <taxon>Lepidopterella</taxon>
    </lineage>
</organism>
<dbReference type="PANTHER" id="PTHR43861:SF1">
    <property type="entry name" value="TRANS-ACONITATE 2-METHYLTRANSFERASE"/>
    <property type="match status" value="1"/>
</dbReference>
<dbReference type="NCBIfam" id="NF002463">
    <property type="entry name" value="PRK01683.1"/>
    <property type="match status" value="1"/>
</dbReference>
<reference evidence="4 5" key="1">
    <citation type="journal article" date="2016" name="Nat. Commun.">
        <title>Ectomycorrhizal ecology is imprinted in the genome of the dominant symbiotic fungus Cenococcum geophilum.</title>
        <authorList>
            <consortium name="DOE Joint Genome Institute"/>
            <person name="Peter M."/>
            <person name="Kohler A."/>
            <person name="Ohm R.A."/>
            <person name="Kuo A."/>
            <person name="Krutzmann J."/>
            <person name="Morin E."/>
            <person name="Arend M."/>
            <person name="Barry K.W."/>
            <person name="Binder M."/>
            <person name="Choi C."/>
            <person name="Clum A."/>
            <person name="Copeland A."/>
            <person name="Grisel N."/>
            <person name="Haridas S."/>
            <person name="Kipfer T."/>
            <person name="LaButti K."/>
            <person name="Lindquist E."/>
            <person name="Lipzen A."/>
            <person name="Maire R."/>
            <person name="Meier B."/>
            <person name="Mihaltcheva S."/>
            <person name="Molinier V."/>
            <person name="Murat C."/>
            <person name="Poggeler S."/>
            <person name="Quandt C.A."/>
            <person name="Sperisen C."/>
            <person name="Tritt A."/>
            <person name="Tisserant E."/>
            <person name="Crous P.W."/>
            <person name="Henrissat B."/>
            <person name="Nehls U."/>
            <person name="Egli S."/>
            <person name="Spatafora J.W."/>
            <person name="Grigoriev I.V."/>
            <person name="Martin F.M."/>
        </authorList>
    </citation>
    <scope>NUCLEOTIDE SEQUENCE [LARGE SCALE GENOMIC DNA]</scope>
    <source>
        <strain evidence="4 5">CBS 459.81</strain>
    </source>
</reference>
<accession>A0A8E2JB05</accession>
<sequence>MSSQQNSDWSATQYLKFGSERTRSVRDLLSQVPLSSPKHIIDLGCGPGNSTKVLAARYPNAQIMGMDSSPDMLEKARASLPGVRFVQADLSTYSPDSPVDLLFSNAVFHWLRNEERIQVMTRLIKTLPSGGVFAIQVPDNFYEPSHTLMRETAKFGPWSSILSNLKPELDPMPSPQVFYDSLKPLCKSVDIWHTHYHHILESPAAIVEWVKGTGLRPFIDPLDSEMKRGFLNSYLERITEAYPSLEDRRVMLTYPRLFLVAVRA</sequence>
<proteinExistence type="predicted"/>
<dbReference type="GO" id="GO:0032259">
    <property type="term" value="P:methylation"/>
    <property type="evidence" value="ECO:0007669"/>
    <property type="project" value="UniProtKB-KW"/>
</dbReference>
<dbReference type="CDD" id="cd02440">
    <property type="entry name" value="AdoMet_MTases"/>
    <property type="match status" value="1"/>
</dbReference>
<keyword evidence="1 4" id="KW-0489">Methyltransferase</keyword>
<evidence type="ECO:0000256" key="2">
    <source>
        <dbReference type="ARBA" id="ARBA00022679"/>
    </source>
</evidence>
<dbReference type="InterPro" id="IPR023149">
    <property type="entry name" value="Trans_acon_MeTrfase_C"/>
</dbReference>
<gene>
    <name evidence="4" type="ORF">K432DRAFT_385980</name>
</gene>
<dbReference type="SUPFAM" id="SSF53335">
    <property type="entry name" value="S-adenosyl-L-methionine-dependent methyltransferases"/>
    <property type="match status" value="1"/>
</dbReference>